<name>A0AAD3HC42_9STRA</name>
<proteinExistence type="predicted"/>
<dbReference type="CDD" id="cd01994">
    <property type="entry name" value="AANH_PF0828-like"/>
    <property type="match status" value="1"/>
</dbReference>
<sequence length="258" mass="29815">MKEGRKREQQSLSPTSKNTAISFTGGKDCNLALLHAWRDERFNVKSLIVFRPEEAEFKAHPLRLMEEQAECLGLPLHHVIIKRECTSYKDEYVNGMKKLKDDHGIEVIVTGDMDLVGTMARNWIEECGEVAGIETFLPLWKADREDLLRTLVKEDFEIIFSCVKSPWFDASWIGRQIDDECIDEMKVIVESSEKAAANDKGLQWKPLDLGGERGEYHTMCIFSPLYNKKVQRTVHSELELTEQNGQKNNQRWWVIKVD</sequence>
<dbReference type="Gene3D" id="3.90.1490.10">
    <property type="entry name" value="putative n-type atp pyrophosphatase, domain 2"/>
    <property type="match status" value="1"/>
</dbReference>
<dbReference type="Pfam" id="PF01902">
    <property type="entry name" value="Diphthami_syn_2"/>
    <property type="match status" value="1"/>
</dbReference>
<dbReference type="AlphaFoldDB" id="A0AAD3HC42"/>
<organism evidence="7 8">
    <name type="scientific">Chaetoceros tenuissimus</name>
    <dbReference type="NCBI Taxonomy" id="426638"/>
    <lineage>
        <taxon>Eukaryota</taxon>
        <taxon>Sar</taxon>
        <taxon>Stramenopiles</taxon>
        <taxon>Ochrophyta</taxon>
        <taxon>Bacillariophyta</taxon>
        <taxon>Coscinodiscophyceae</taxon>
        <taxon>Chaetocerotophycidae</taxon>
        <taxon>Chaetocerotales</taxon>
        <taxon>Chaetocerotaceae</taxon>
        <taxon>Chaetoceros</taxon>
    </lineage>
</organism>
<dbReference type="EMBL" id="BLLK01000061">
    <property type="protein sequence ID" value="GFH58145.1"/>
    <property type="molecule type" value="Genomic_DNA"/>
</dbReference>
<evidence type="ECO:0000256" key="4">
    <source>
        <dbReference type="ARBA" id="ARBA00031552"/>
    </source>
</evidence>
<dbReference type="EC" id="6.3.1.14" evidence="1"/>
<keyword evidence="8" id="KW-1185">Reference proteome</keyword>
<feature type="domain" description="Diphthamide synthase" evidence="6">
    <location>
        <begin position="19"/>
        <end position="233"/>
    </location>
</feature>
<dbReference type="InterPro" id="IPR014729">
    <property type="entry name" value="Rossmann-like_a/b/a_fold"/>
</dbReference>
<dbReference type="Gene3D" id="3.40.50.620">
    <property type="entry name" value="HUPs"/>
    <property type="match status" value="1"/>
</dbReference>
<comment type="catalytic activity">
    <reaction evidence="5">
        <text>diphthine-[translation elongation factor 2] + NH4(+) + ATP = diphthamide-[translation elongation factor 2] + AMP + diphosphate + H(+)</text>
        <dbReference type="Rhea" id="RHEA:19753"/>
        <dbReference type="Rhea" id="RHEA-COMP:10172"/>
        <dbReference type="Rhea" id="RHEA-COMP:10174"/>
        <dbReference type="ChEBI" id="CHEBI:15378"/>
        <dbReference type="ChEBI" id="CHEBI:16692"/>
        <dbReference type="ChEBI" id="CHEBI:28938"/>
        <dbReference type="ChEBI" id="CHEBI:30616"/>
        <dbReference type="ChEBI" id="CHEBI:33019"/>
        <dbReference type="ChEBI" id="CHEBI:82696"/>
        <dbReference type="ChEBI" id="CHEBI:456215"/>
        <dbReference type="EC" id="6.3.1.14"/>
    </reaction>
</comment>
<dbReference type="GO" id="GO:0017178">
    <property type="term" value="F:diphthine-ammonia ligase activity"/>
    <property type="evidence" value="ECO:0007669"/>
    <property type="project" value="UniProtKB-EC"/>
</dbReference>
<protein>
    <recommendedName>
        <fullName evidence="2">Diphthine--ammonia ligase</fullName>
        <ecNumber evidence="1">6.3.1.14</ecNumber>
    </recommendedName>
    <alternativeName>
        <fullName evidence="3">Diphthamide synthase</fullName>
    </alternativeName>
    <alternativeName>
        <fullName evidence="4">Diphthamide synthetase</fullName>
    </alternativeName>
</protein>
<evidence type="ECO:0000256" key="1">
    <source>
        <dbReference type="ARBA" id="ARBA00012089"/>
    </source>
</evidence>
<evidence type="ECO:0000313" key="8">
    <source>
        <dbReference type="Proteomes" id="UP001054902"/>
    </source>
</evidence>
<evidence type="ECO:0000256" key="5">
    <source>
        <dbReference type="ARBA" id="ARBA00048108"/>
    </source>
</evidence>
<evidence type="ECO:0000256" key="2">
    <source>
        <dbReference type="ARBA" id="ARBA00018426"/>
    </source>
</evidence>
<gene>
    <name evidence="7" type="ORF">CTEN210_14621</name>
</gene>
<evidence type="ECO:0000313" key="7">
    <source>
        <dbReference type="EMBL" id="GFH58145.1"/>
    </source>
</evidence>
<accession>A0AAD3HC42</accession>
<dbReference type="InterPro" id="IPR002761">
    <property type="entry name" value="Diphthami_syn_dom"/>
</dbReference>
<dbReference type="SUPFAM" id="SSF52402">
    <property type="entry name" value="Adenine nucleotide alpha hydrolases-like"/>
    <property type="match status" value="1"/>
</dbReference>
<evidence type="ECO:0000259" key="6">
    <source>
        <dbReference type="Pfam" id="PF01902"/>
    </source>
</evidence>
<evidence type="ECO:0000256" key="3">
    <source>
        <dbReference type="ARBA" id="ARBA00029814"/>
    </source>
</evidence>
<comment type="caution">
    <text evidence="7">The sequence shown here is derived from an EMBL/GenBank/DDBJ whole genome shotgun (WGS) entry which is preliminary data.</text>
</comment>
<reference evidence="7 8" key="1">
    <citation type="journal article" date="2021" name="Sci. Rep.">
        <title>The genome of the diatom Chaetoceros tenuissimus carries an ancient integrated fragment of an extant virus.</title>
        <authorList>
            <person name="Hongo Y."/>
            <person name="Kimura K."/>
            <person name="Takaki Y."/>
            <person name="Yoshida Y."/>
            <person name="Baba S."/>
            <person name="Kobayashi G."/>
            <person name="Nagasaki K."/>
            <person name="Hano T."/>
            <person name="Tomaru Y."/>
        </authorList>
    </citation>
    <scope>NUCLEOTIDE SEQUENCE [LARGE SCALE GENOMIC DNA]</scope>
    <source>
        <strain evidence="7 8">NIES-3715</strain>
    </source>
</reference>
<dbReference type="Proteomes" id="UP001054902">
    <property type="component" value="Unassembled WGS sequence"/>
</dbReference>